<organism evidence="1 2">
    <name type="scientific">Sinomicrobium pectinilyticum</name>
    <dbReference type="NCBI Taxonomy" id="1084421"/>
    <lineage>
        <taxon>Bacteria</taxon>
        <taxon>Pseudomonadati</taxon>
        <taxon>Bacteroidota</taxon>
        <taxon>Flavobacteriia</taxon>
        <taxon>Flavobacteriales</taxon>
        <taxon>Flavobacteriaceae</taxon>
        <taxon>Sinomicrobium</taxon>
    </lineage>
</organism>
<dbReference type="AlphaFoldDB" id="A0A3N0DQE5"/>
<dbReference type="RefSeq" id="WP_123217935.1">
    <property type="nucleotide sequence ID" value="NZ_RJTM01000158.1"/>
</dbReference>
<dbReference type="EMBL" id="RJTM01000158">
    <property type="protein sequence ID" value="RNL77842.1"/>
    <property type="molecule type" value="Genomic_DNA"/>
</dbReference>
<protein>
    <submittedName>
        <fullName evidence="1">Uncharacterized protein</fullName>
    </submittedName>
</protein>
<name>A0A3N0DQE5_SINP1</name>
<proteinExistence type="predicted"/>
<keyword evidence="2" id="KW-1185">Reference proteome</keyword>
<sequence length="60" mass="6776">MASIHPGGAGTLSHLALFFLELQLQPETWNLELQLVTKITPELQTITRLPLINYLSCIMR</sequence>
<reference evidence="1 2" key="1">
    <citation type="submission" date="2018-10" db="EMBL/GenBank/DDBJ databases">
        <title>Sinomicrobium pectinilyticum sp. nov., a pectinase-producing bacterium isolated from alkaline and saline soil, and emended description of the genus Sinomicrobium.</title>
        <authorList>
            <person name="Cheng B."/>
            <person name="Li C."/>
            <person name="Lai Q."/>
            <person name="Du M."/>
            <person name="Shao Z."/>
            <person name="Xu P."/>
            <person name="Yang C."/>
        </authorList>
    </citation>
    <scope>NUCLEOTIDE SEQUENCE [LARGE SCALE GENOMIC DNA]</scope>
    <source>
        <strain evidence="1 2">5DNS001</strain>
    </source>
</reference>
<comment type="caution">
    <text evidence="1">The sequence shown here is derived from an EMBL/GenBank/DDBJ whole genome shotgun (WGS) entry which is preliminary data.</text>
</comment>
<evidence type="ECO:0000313" key="2">
    <source>
        <dbReference type="Proteomes" id="UP000267469"/>
    </source>
</evidence>
<gene>
    <name evidence="1" type="ORF">ED312_20750</name>
</gene>
<accession>A0A3N0DQE5</accession>
<evidence type="ECO:0000313" key="1">
    <source>
        <dbReference type="EMBL" id="RNL77842.1"/>
    </source>
</evidence>
<dbReference type="Proteomes" id="UP000267469">
    <property type="component" value="Unassembled WGS sequence"/>
</dbReference>